<dbReference type="Gene3D" id="3.90.1170.50">
    <property type="entry name" value="Aldehyde oxidase/xanthine dehydrogenase, a/b hammerhead"/>
    <property type="match status" value="1"/>
</dbReference>
<dbReference type="InterPro" id="IPR052516">
    <property type="entry name" value="N-heterocyclic_Hydroxylase"/>
</dbReference>
<protein>
    <submittedName>
        <fullName evidence="2">Xanthine dehydrogenase family protein molybdopterin-binding subunit</fullName>
    </submittedName>
</protein>
<evidence type="ECO:0000313" key="3">
    <source>
        <dbReference type="Proteomes" id="UP000751614"/>
    </source>
</evidence>
<reference evidence="2 3" key="1">
    <citation type="submission" date="2019-05" db="EMBL/GenBank/DDBJ databases">
        <title>Flagellimonas sp. AsT0115, sp. nov., isolated from a marine red algae, Asparagopsis taxiformis.</title>
        <authorList>
            <person name="Kim J."/>
            <person name="Jeong S.E."/>
            <person name="Jeon C.O."/>
        </authorList>
    </citation>
    <scope>NUCLEOTIDE SEQUENCE [LARGE SCALE GENOMIC DNA]</scope>
    <source>
        <strain evidence="2 3">AsT0115</strain>
    </source>
</reference>
<dbReference type="InterPro" id="IPR012368">
    <property type="entry name" value="OxRdtase_Mopterin-bd_su_IorB"/>
</dbReference>
<evidence type="ECO:0000313" key="2">
    <source>
        <dbReference type="EMBL" id="TMU54744.1"/>
    </source>
</evidence>
<dbReference type="PIRSF" id="PIRSF036389">
    <property type="entry name" value="IOR_B"/>
    <property type="match status" value="1"/>
</dbReference>
<dbReference type="InterPro" id="IPR046867">
    <property type="entry name" value="AldOxase/xan_DH_MoCoBD2"/>
</dbReference>
<dbReference type="InterPro" id="IPR008274">
    <property type="entry name" value="AldOxase/xan_DH_MoCoBD1"/>
</dbReference>
<dbReference type="Gene3D" id="3.30.365.10">
    <property type="entry name" value="Aldehyde oxidase/xanthine dehydrogenase, molybdopterin binding domain"/>
    <property type="match status" value="4"/>
</dbReference>
<evidence type="ECO:0000259" key="1">
    <source>
        <dbReference type="SMART" id="SM01008"/>
    </source>
</evidence>
<dbReference type="Proteomes" id="UP000751614">
    <property type="component" value="Unassembled WGS sequence"/>
</dbReference>
<dbReference type="PANTHER" id="PTHR47495:SF2">
    <property type="entry name" value="ALDEHYDE DEHYDROGENASE"/>
    <property type="match status" value="1"/>
</dbReference>
<accession>A0ABY2WIR8</accession>
<dbReference type="Pfam" id="PF20256">
    <property type="entry name" value="MoCoBD_2"/>
    <property type="match status" value="2"/>
</dbReference>
<feature type="domain" description="Aldehyde oxidase/xanthine dehydrogenase a/b hammerhead" evidence="1">
    <location>
        <begin position="200"/>
        <end position="295"/>
    </location>
</feature>
<dbReference type="InterPro" id="IPR019546">
    <property type="entry name" value="TAT_signal_bac_arc"/>
</dbReference>
<comment type="caution">
    <text evidence="2">The sequence shown here is derived from an EMBL/GenBank/DDBJ whole genome shotgun (WGS) entry which is preliminary data.</text>
</comment>
<dbReference type="NCBIfam" id="TIGR01409">
    <property type="entry name" value="TAT_signal_seq"/>
    <property type="match status" value="1"/>
</dbReference>
<organism evidence="2 3">
    <name type="scientific">Flagellimonas algicola</name>
    <dbReference type="NCBI Taxonomy" id="2583815"/>
    <lineage>
        <taxon>Bacteria</taxon>
        <taxon>Pseudomonadati</taxon>
        <taxon>Bacteroidota</taxon>
        <taxon>Flavobacteriia</taxon>
        <taxon>Flavobacteriales</taxon>
        <taxon>Flavobacteriaceae</taxon>
        <taxon>Flagellimonas</taxon>
    </lineage>
</organism>
<dbReference type="SUPFAM" id="SSF56003">
    <property type="entry name" value="Molybdenum cofactor-binding domain"/>
    <property type="match status" value="2"/>
</dbReference>
<gene>
    <name evidence="2" type="ORF">FGG15_11120</name>
</gene>
<dbReference type="EMBL" id="VCNI01000002">
    <property type="protein sequence ID" value="TMU54744.1"/>
    <property type="molecule type" value="Genomic_DNA"/>
</dbReference>
<keyword evidence="3" id="KW-1185">Reference proteome</keyword>
<name>A0ABY2WIR8_9FLAO</name>
<dbReference type="InterPro" id="IPR000674">
    <property type="entry name" value="Ald_Oxase/Xan_DH_a/b"/>
</dbReference>
<dbReference type="PANTHER" id="PTHR47495">
    <property type="entry name" value="ALDEHYDE DEHYDROGENASE"/>
    <property type="match status" value="1"/>
</dbReference>
<dbReference type="InterPro" id="IPR037165">
    <property type="entry name" value="AldOxase/xan_DH_Mopterin-bd_sf"/>
</dbReference>
<sequence length="730" mass="80968">MKNALNRRNFIKLTATASGALVVGVQFQSCLTEKSPVITHQFSPLIKIDTDGWVTLMAKNPEIGQGVKTALPMILAEELGADWNKVKIEQADFDKMYDEQWAGGSYAIILNWDLMRKAGAQVRYALQTAASKQMNLPFEELTTKDNKVIHQESGNSLPFEVLLEQASGVAFPEEVEFKPLETYSLVGKRTPQTDLDEMVTGSSTFGIDLKLPHMLYATVRKNPVHEGGVFSFDDTDTKAMQGVIAVHELDNKDYGGRLLASNSPNFVNGVAIVANSTWAAFKGAEKLKVEWDNSGCRLEDSDELFQRFHDQLSDTTIERKDGDVANAMRSAARVHEAIYELPFWAHVPMEPMNCTVDFRDDVCEVWAPTQNPEALQNGLIKLFGLEPEQIKIHIPRIGGAFGRRYYVDYAMDAAILSKKMGKPVQLTWTREEDVKHDWYRPGSIQKMSAALDKDGMVTAWRHVLANASRMTSLGREGRVAGTEIDEYEFPAGFVPNLQLEYGHVLSDIPLGQWRAVSASANAFSIGCFLDELAFKNGMDPIDYFLKFLGPARMVPVVGEYEFDNGRFIHVIEKVRQYSNWDSPLPKGQGRGFAARKGAGSFIAEVITVEVVEDSIKILEVHAVVDCGIVVNPSGAEAQVEGGILEGLSAAMYGAVTFKDGATEQSNFHDYPWIRMRDVPEIRVDFIQNDLPPRGLGEPPLPPAIPALANAIFAATGKRIRKLPLSRSFEI</sequence>
<proteinExistence type="predicted"/>
<dbReference type="Pfam" id="PF02738">
    <property type="entry name" value="MoCoBD_1"/>
    <property type="match status" value="1"/>
</dbReference>
<dbReference type="RefSeq" id="WP_138836223.1">
    <property type="nucleotide sequence ID" value="NZ_VCNI01000002.1"/>
</dbReference>
<dbReference type="SMART" id="SM01008">
    <property type="entry name" value="Ald_Xan_dh_C"/>
    <property type="match status" value="1"/>
</dbReference>